<dbReference type="KEGG" id="ccp:CHC_T00004532001"/>
<dbReference type="GeneID" id="17323705"/>
<keyword evidence="1" id="KW-0812">Transmembrane</keyword>
<name>R7QCE4_CHOCR</name>
<evidence type="ECO:0000313" key="3">
    <source>
        <dbReference type="Proteomes" id="UP000012073"/>
    </source>
</evidence>
<gene>
    <name evidence="2" type="ORF">CHC_T00004532001</name>
</gene>
<evidence type="ECO:0000256" key="1">
    <source>
        <dbReference type="SAM" id="Phobius"/>
    </source>
</evidence>
<reference evidence="3" key="1">
    <citation type="journal article" date="2013" name="Proc. Natl. Acad. Sci. U.S.A.">
        <title>Genome structure and metabolic features in the red seaweed Chondrus crispus shed light on evolution of the Archaeplastida.</title>
        <authorList>
            <person name="Collen J."/>
            <person name="Porcel B."/>
            <person name="Carre W."/>
            <person name="Ball S.G."/>
            <person name="Chaparro C."/>
            <person name="Tonon T."/>
            <person name="Barbeyron T."/>
            <person name="Michel G."/>
            <person name="Noel B."/>
            <person name="Valentin K."/>
            <person name="Elias M."/>
            <person name="Artiguenave F."/>
            <person name="Arun A."/>
            <person name="Aury J.M."/>
            <person name="Barbosa-Neto J.F."/>
            <person name="Bothwell J.H."/>
            <person name="Bouget F.Y."/>
            <person name="Brillet L."/>
            <person name="Cabello-Hurtado F."/>
            <person name="Capella-Gutierrez S."/>
            <person name="Charrier B."/>
            <person name="Cladiere L."/>
            <person name="Cock J.M."/>
            <person name="Coelho S.M."/>
            <person name="Colleoni C."/>
            <person name="Czjzek M."/>
            <person name="Da Silva C."/>
            <person name="Delage L."/>
            <person name="Denoeud F."/>
            <person name="Deschamps P."/>
            <person name="Dittami S.M."/>
            <person name="Gabaldon T."/>
            <person name="Gachon C.M."/>
            <person name="Groisillier A."/>
            <person name="Herve C."/>
            <person name="Jabbari K."/>
            <person name="Katinka M."/>
            <person name="Kloareg B."/>
            <person name="Kowalczyk N."/>
            <person name="Labadie K."/>
            <person name="Leblanc C."/>
            <person name="Lopez P.J."/>
            <person name="McLachlan D.H."/>
            <person name="Meslet-Cladiere L."/>
            <person name="Moustafa A."/>
            <person name="Nehr Z."/>
            <person name="Nyvall Collen P."/>
            <person name="Panaud O."/>
            <person name="Partensky F."/>
            <person name="Poulain J."/>
            <person name="Rensing S.A."/>
            <person name="Rousvoal S."/>
            <person name="Samson G."/>
            <person name="Symeonidi A."/>
            <person name="Weissenbach J."/>
            <person name="Zambounis A."/>
            <person name="Wincker P."/>
            <person name="Boyen C."/>
        </authorList>
    </citation>
    <scope>NUCLEOTIDE SEQUENCE [LARGE SCALE GENOMIC DNA]</scope>
    <source>
        <strain evidence="3">cv. Stackhouse</strain>
    </source>
</reference>
<dbReference type="AlphaFoldDB" id="R7QCE4"/>
<feature type="transmembrane region" description="Helical" evidence="1">
    <location>
        <begin position="316"/>
        <end position="338"/>
    </location>
</feature>
<organism evidence="2 3">
    <name type="scientific">Chondrus crispus</name>
    <name type="common">Carrageen Irish moss</name>
    <name type="synonym">Polymorpha crispa</name>
    <dbReference type="NCBI Taxonomy" id="2769"/>
    <lineage>
        <taxon>Eukaryota</taxon>
        <taxon>Rhodophyta</taxon>
        <taxon>Florideophyceae</taxon>
        <taxon>Rhodymeniophycidae</taxon>
        <taxon>Gigartinales</taxon>
        <taxon>Gigartinaceae</taxon>
        <taxon>Chondrus</taxon>
    </lineage>
</organism>
<feature type="transmembrane region" description="Helical" evidence="1">
    <location>
        <begin position="235"/>
        <end position="252"/>
    </location>
</feature>
<dbReference type="Gramene" id="CDF36177">
    <property type="protein sequence ID" value="CDF36177"/>
    <property type="gene ID" value="CHC_T00004532001"/>
</dbReference>
<sequence length="405" mass="45247">MVACRCIGQGEDSNECGVALLVRPITLTRVGADGEREETGRHVCIYEAVGEKFSDCHSELVRLSTRPAGTKPEYGRHPYNFTYKVPDRISGDYWRADGQRGWMHDCGEAEFDALPKYNISGLRRGDLRFHKHTTPAEKGGYCRPPEGVQYYRDEAEGSDDECAALYDFAAPAASNRGTQQDEIAIGMDLSTYLAEKIPLTTYTEIALSLSAACLGLLLAWSMHKKIITNMNAEQPIKYFLVSLLKLVLSYALEALPLHIALAEEVRCRDWRSLFAFMDASVTLAHGFKGSRGSAKDSLLVLTAVVGEVEFLTTHEIFLACCTALFDVTALVIFGLTVVRKTKQLLDERKARAMVVSSRTKPHSSSVRTEGGLIRARRRKIIIKSANWELALGRLMKYKFHNVRWL</sequence>
<dbReference type="OrthoDB" id="10874at2759"/>
<accession>R7QCE4</accession>
<dbReference type="Proteomes" id="UP000012073">
    <property type="component" value="Unassembled WGS sequence"/>
</dbReference>
<keyword evidence="1" id="KW-1133">Transmembrane helix</keyword>
<protein>
    <submittedName>
        <fullName evidence="2">Uncharacterized protein</fullName>
    </submittedName>
</protein>
<proteinExistence type="predicted"/>
<dbReference type="RefSeq" id="XP_005715996.1">
    <property type="nucleotide sequence ID" value="XM_005715939.1"/>
</dbReference>
<keyword evidence="1" id="KW-0472">Membrane</keyword>
<evidence type="ECO:0000313" key="2">
    <source>
        <dbReference type="EMBL" id="CDF36177.1"/>
    </source>
</evidence>
<keyword evidence="3" id="KW-1185">Reference proteome</keyword>
<feature type="transmembrane region" description="Helical" evidence="1">
    <location>
        <begin position="205"/>
        <end position="223"/>
    </location>
</feature>
<dbReference type="EMBL" id="HG001764">
    <property type="protein sequence ID" value="CDF36177.1"/>
    <property type="molecule type" value="Genomic_DNA"/>
</dbReference>